<sequence length="252" mass="28761">MYWRGSLPDVPLLDYSSTPSALDIESVVRQGYDLCQDLWTKASSIIIKFDSLEIWNEGVEDRSALVGPSHEVVITDYLDFIAMIDHCRFDIKVPETVDPDSPTSTRIQRAFDIQRTNLCVTYYCLKMVLLQRFYETGISEHLGVSGTSYSLALRRLDIASDMVRVLSEVSIESLQVNGEPCVCYDMRLEVYLLTALEVEKIRRIGVTLLELIQQSHNLALTERAKSLFFTLLDVLSRLDSRVSEELDFNRGF</sequence>
<dbReference type="Proteomes" id="UP000292402">
    <property type="component" value="Unassembled WGS sequence"/>
</dbReference>
<evidence type="ECO:0000313" key="1">
    <source>
        <dbReference type="EMBL" id="RYN51714.1"/>
    </source>
</evidence>
<accession>A0A4Q4MJ11</accession>
<comment type="caution">
    <text evidence="1">The sequence shown here is derived from an EMBL/GenBank/DDBJ whole genome shotgun (WGS) entry which is preliminary data.</text>
</comment>
<name>A0A4Q4MJ11_9PLEO</name>
<organism evidence="1 2">
    <name type="scientific">Alternaria tenuissima</name>
    <dbReference type="NCBI Taxonomy" id="119927"/>
    <lineage>
        <taxon>Eukaryota</taxon>
        <taxon>Fungi</taxon>
        <taxon>Dikarya</taxon>
        <taxon>Ascomycota</taxon>
        <taxon>Pezizomycotina</taxon>
        <taxon>Dothideomycetes</taxon>
        <taxon>Pleosporomycetidae</taxon>
        <taxon>Pleosporales</taxon>
        <taxon>Pleosporineae</taxon>
        <taxon>Pleosporaceae</taxon>
        <taxon>Alternaria</taxon>
        <taxon>Alternaria sect. Alternaria</taxon>
        <taxon>Alternaria alternata complex</taxon>
    </lineage>
</organism>
<gene>
    <name evidence="1" type="ORF">AA0114_g5365</name>
</gene>
<dbReference type="EMBL" id="PDXA01000015">
    <property type="protein sequence ID" value="RYN51714.1"/>
    <property type="molecule type" value="Genomic_DNA"/>
</dbReference>
<dbReference type="AlphaFoldDB" id="A0A4Q4MJ11"/>
<proteinExistence type="predicted"/>
<evidence type="ECO:0000313" key="2">
    <source>
        <dbReference type="Proteomes" id="UP000292402"/>
    </source>
</evidence>
<reference evidence="2" key="1">
    <citation type="journal article" date="2019" name="bioRxiv">
        <title>Genomics, evolutionary history and diagnostics of the Alternaria alternata species group including apple and Asian pear pathotypes.</title>
        <authorList>
            <person name="Armitage A.D."/>
            <person name="Cockerton H.M."/>
            <person name="Sreenivasaprasad S."/>
            <person name="Woodhall J.W."/>
            <person name="Lane C.R."/>
            <person name="Harrison R.J."/>
            <person name="Clarkson J.P."/>
        </authorList>
    </citation>
    <scope>NUCLEOTIDE SEQUENCE [LARGE SCALE GENOMIC DNA]</scope>
    <source>
        <strain evidence="2">FERA 1082</strain>
    </source>
</reference>
<evidence type="ECO:0008006" key="3">
    <source>
        <dbReference type="Google" id="ProtNLM"/>
    </source>
</evidence>
<protein>
    <recommendedName>
        <fullName evidence="3">Transcription factor domain-containing protein</fullName>
    </recommendedName>
</protein>